<dbReference type="InterPro" id="IPR014915">
    <property type="entry name" value="Phage_TLS_TfmB"/>
</dbReference>
<comment type="caution">
    <text evidence="1">The sequence shown here is derived from an EMBL/GenBank/DDBJ whole genome shotgun (WGS) entry which is preliminary data.</text>
</comment>
<dbReference type="EMBL" id="JACFYJ010000019">
    <property type="protein sequence ID" value="MEI5998233.1"/>
    <property type="molecule type" value="Genomic_DNA"/>
</dbReference>
<accession>A0ABU8IRI5</accession>
<evidence type="ECO:0000313" key="2">
    <source>
        <dbReference type="Proteomes" id="UP001386437"/>
    </source>
</evidence>
<gene>
    <name evidence="1" type="ORF">H3V53_13770</name>
</gene>
<dbReference type="Proteomes" id="UP001386437">
    <property type="component" value="Unassembled WGS sequence"/>
</dbReference>
<dbReference type="Pfam" id="PF08809">
    <property type="entry name" value="DUF1799"/>
    <property type="match status" value="1"/>
</dbReference>
<organism evidence="1 2">
    <name type="scientific">Paraburkholderia bengalensis</name>
    <dbReference type="NCBI Taxonomy" id="2747562"/>
    <lineage>
        <taxon>Bacteria</taxon>
        <taxon>Pseudomonadati</taxon>
        <taxon>Pseudomonadota</taxon>
        <taxon>Betaproteobacteria</taxon>
        <taxon>Burkholderiales</taxon>
        <taxon>Burkholderiaceae</taxon>
        <taxon>Paraburkholderia</taxon>
    </lineage>
</organism>
<sequence length="63" mass="6850">MLLFCRLGTQWRTGVAGPTGLDYCVVLAMIDRLGLPADEADALFEDVRHLEMAALGVLRESAT</sequence>
<protein>
    <submittedName>
        <fullName evidence="1">DUF1799 domain-containing protein</fullName>
    </submittedName>
</protein>
<keyword evidence="2" id="KW-1185">Reference proteome</keyword>
<name>A0ABU8IRI5_9BURK</name>
<proteinExistence type="predicted"/>
<reference evidence="1 2" key="1">
    <citation type="journal article" date="2022" name="Arch. Microbiol.">
        <title>Paraburkholderia bengalensis sp. nov. isolated from roots of Oryza sativa, IR64.</title>
        <authorList>
            <person name="Nag P."/>
            <person name="Mondal N."/>
            <person name="Sarkar J."/>
            <person name="Das S."/>
        </authorList>
    </citation>
    <scope>NUCLEOTIDE SEQUENCE [LARGE SCALE GENOMIC DNA]</scope>
    <source>
        <strain evidence="1 2">IR64_4_BI</strain>
    </source>
</reference>
<evidence type="ECO:0000313" key="1">
    <source>
        <dbReference type="EMBL" id="MEI5998233.1"/>
    </source>
</evidence>